<dbReference type="InterPro" id="IPR001789">
    <property type="entry name" value="Sig_transdc_resp-reg_receiver"/>
</dbReference>
<feature type="domain" description="Response regulatory" evidence="6">
    <location>
        <begin position="15"/>
        <end position="132"/>
    </location>
</feature>
<keyword evidence="2" id="KW-0238">DNA-binding</keyword>
<dbReference type="PANTHER" id="PTHR45566">
    <property type="entry name" value="HTH-TYPE TRANSCRIPTIONAL REGULATOR YHJB-RELATED"/>
    <property type="match status" value="1"/>
</dbReference>
<dbReference type="AlphaFoldDB" id="A0A921TB26"/>
<dbReference type="PROSITE" id="PS00622">
    <property type="entry name" value="HTH_LUXR_1"/>
    <property type="match status" value="1"/>
</dbReference>
<dbReference type="GO" id="GO:0000160">
    <property type="term" value="P:phosphorelay signal transduction system"/>
    <property type="evidence" value="ECO:0007669"/>
    <property type="project" value="InterPro"/>
</dbReference>
<dbReference type="CDD" id="cd06170">
    <property type="entry name" value="LuxR_C_like"/>
    <property type="match status" value="1"/>
</dbReference>
<dbReference type="Gene3D" id="1.10.10.10">
    <property type="entry name" value="Winged helix-like DNA-binding domain superfamily/Winged helix DNA-binding domain"/>
    <property type="match status" value="1"/>
</dbReference>
<evidence type="ECO:0000256" key="1">
    <source>
        <dbReference type="ARBA" id="ARBA00022553"/>
    </source>
</evidence>
<feature type="region of interest" description="Disordered" evidence="4">
    <location>
        <begin position="135"/>
        <end position="155"/>
    </location>
</feature>
<dbReference type="Pfam" id="PF00196">
    <property type="entry name" value="GerE"/>
    <property type="match status" value="1"/>
</dbReference>
<dbReference type="SUPFAM" id="SSF52172">
    <property type="entry name" value="CheY-like"/>
    <property type="match status" value="1"/>
</dbReference>
<dbReference type="Pfam" id="PF00072">
    <property type="entry name" value="Response_reg"/>
    <property type="match status" value="1"/>
</dbReference>
<evidence type="ECO:0000259" key="5">
    <source>
        <dbReference type="PROSITE" id="PS50043"/>
    </source>
</evidence>
<dbReference type="PANTHER" id="PTHR45566:SF1">
    <property type="entry name" value="HTH-TYPE TRANSCRIPTIONAL REGULATOR YHJB-RELATED"/>
    <property type="match status" value="1"/>
</dbReference>
<evidence type="ECO:0000259" key="6">
    <source>
        <dbReference type="PROSITE" id="PS50110"/>
    </source>
</evidence>
<gene>
    <name evidence="7" type="primary">flhR</name>
    <name evidence="7" type="ORF">PMES_03083</name>
</gene>
<dbReference type="PRINTS" id="PR00038">
    <property type="entry name" value="HTHLUXR"/>
</dbReference>
<dbReference type="InterPro" id="IPR011006">
    <property type="entry name" value="CheY-like_superfamily"/>
</dbReference>
<evidence type="ECO:0000313" key="7">
    <source>
        <dbReference type="EMBL" id="KAF0674700.1"/>
    </source>
</evidence>
<evidence type="ECO:0000256" key="4">
    <source>
        <dbReference type="SAM" id="MobiDB-lite"/>
    </source>
</evidence>
<dbReference type="RefSeq" id="WP_159966584.1">
    <property type="nucleotide sequence ID" value="NZ_APKE01000036.1"/>
</dbReference>
<dbReference type="InterPro" id="IPR051015">
    <property type="entry name" value="EvgA-like"/>
</dbReference>
<evidence type="ECO:0000313" key="8">
    <source>
        <dbReference type="Proteomes" id="UP000698242"/>
    </source>
</evidence>
<feature type="modified residue" description="4-aspartylphosphate" evidence="3">
    <location>
        <position position="67"/>
    </location>
</feature>
<dbReference type="InterPro" id="IPR036388">
    <property type="entry name" value="WH-like_DNA-bd_sf"/>
</dbReference>
<name>A0A921TB26_9RHOB</name>
<sequence>MGSNEKAQGGARIGSVLVIDDHPLYGEALGIALGEVFPGCEIRTQTTLAGAIAALDEGFSPELIMLDLKLPDVTGISGFQSLRTHVPDVPITVISALTSSEVIEALMAAGAAGFIPKDISSQGLRTALGLVRDGHRYVPPSHHAPPPSKEQGRGPTVAQICDRIADLTPQQARIMKLICAGKPNKQIAYEMSLAEATVKAHITALLRRLGVQNRTQAAVLVENANIELGAGMSDADARSFLSQ</sequence>
<comment type="caution">
    <text evidence="7">The sequence shown here is derived from an EMBL/GenBank/DDBJ whole genome shotgun (WGS) entry which is preliminary data.</text>
</comment>
<feature type="domain" description="HTH luxR-type" evidence="5">
    <location>
        <begin position="160"/>
        <end position="225"/>
    </location>
</feature>
<dbReference type="OrthoDB" id="9814495at2"/>
<dbReference type="GO" id="GO:0003677">
    <property type="term" value="F:DNA binding"/>
    <property type="evidence" value="ECO:0007669"/>
    <property type="project" value="UniProtKB-KW"/>
</dbReference>
<dbReference type="CDD" id="cd17535">
    <property type="entry name" value="REC_NarL-like"/>
    <property type="match status" value="1"/>
</dbReference>
<evidence type="ECO:0000256" key="2">
    <source>
        <dbReference type="ARBA" id="ARBA00023125"/>
    </source>
</evidence>
<keyword evidence="8" id="KW-1185">Reference proteome</keyword>
<dbReference type="EMBL" id="APKE01000036">
    <property type="protein sequence ID" value="KAF0674700.1"/>
    <property type="molecule type" value="Genomic_DNA"/>
</dbReference>
<dbReference type="PROSITE" id="PS50043">
    <property type="entry name" value="HTH_LUXR_2"/>
    <property type="match status" value="1"/>
</dbReference>
<keyword evidence="1 3" id="KW-0597">Phosphoprotein</keyword>
<dbReference type="SMART" id="SM00421">
    <property type="entry name" value="HTH_LUXR"/>
    <property type="match status" value="1"/>
</dbReference>
<dbReference type="Gene3D" id="3.40.50.2300">
    <property type="match status" value="1"/>
</dbReference>
<dbReference type="GO" id="GO:0006355">
    <property type="term" value="P:regulation of DNA-templated transcription"/>
    <property type="evidence" value="ECO:0007669"/>
    <property type="project" value="InterPro"/>
</dbReference>
<reference evidence="7" key="1">
    <citation type="submission" date="2013-03" db="EMBL/GenBank/DDBJ databases">
        <title>Genome Sequence of the Profundibacterium mesophilum strain KAUST100406-0324T from Red Sea, a novel genus in the family Rhodobacteraceae.</title>
        <authorList>
            <person name="Essack M."/>
            <person name="Alam I."/>
            <person name="Lafi F."/>
            <person name="Alawi W."/>
            <person name="Kamanu F."/>
            <person name="Al-Suwailem A."/>
            <person name="Lee O.O."/>
            <person name="Xu Y."/>
            <person name="Bajic V."/>
            <person name="Qian P.-Y."/>
            <person name="Archer J."/>
        </authorList>
    </citation>
    <scope>NUCLEOTIDE SEQUENCE</scope>
    <source>
        <strain evidence="7">KAUST100406-0324</strain>
    </source>
</reference>
<dbReference type="Proteomes" id="UP000698242">
    <property type="component" value="Unassembled WGS sequence"/>
</dbReference>
<dbReference type="SUPFAM" id="SSF46894">
    <property type="entry name" value="C-terminal effector domain of the bipartite response regulators"/>
    <property type="match status" value="1"/>
</dbReference>
<dbReference type="InterPro" id="IPR000792">
    <property type="entry name" value="Tscrpt_reg_LuxR_C"/>
</dbReference>
<organism evidence="7 8">
    <name type="scientific">Profundibacterium mesophilum KAUST100406-0324</name>
    <dbReference type="NCBI Taxonomy" id="1037889"/>
    <lineage>
        <taxon>Bacteria</taxon>
        <taxon>Pseudomonadati</taxon>
        <taxon>Pseudomonadota</taxon>
        <taxon>Alphaproteobacteria</taxon>
        <taxon>Rhodobacterales</taxon>
        <taxon>Roseobacteraceae</taxon>
        <taxon>Profundibacterium</taxon>
    </lineage>
</organism>
<protein>
    <submittedName>
        <fullName evidence="7">Two component transcriptional regulator LuxR family protein</fullName>
    </submittedName>
</protein>
<accession>A0A921TB26</accession>
<dbReference type="PROSITE" id="PS50110">
    <property type="entry name" value="RESPONSE_REGULATORY"/>
    <property type="match status" value="1"/>
</dbReference>
<dbReference type="SMART" id="SM00448">
    <property type="entry name" value="REC"/>
    <property type="match status" value="1"/>
</dbReference>
<dbReference type="InterPro" id="IPR058245">
    <property type="entry name" value="NreC/VraR/RcsB-like_REC"/>
</dbReference>
<evidence type="ECO:0000256" key="3">
    <source>
        <dbReference type="PROSITE-ProRule" id="PRU00169"/>
    </source>
</evidence>
<proteinExistence type="predicted"/>
<dbReference type="InterPro" id="IPR016032">
    <property type="entry name" value="Sig_transdc_resp-reg_C-effctor"/>
</dbReference>